<dbReference type="STRING" id="158441.A0A226DGV7"/>
<feature type="compositionally biased region" description="Gly residues" evidence="2">
    <location>
        <begin position="1471"/>
        <end position="1480"/>
    </location>
</feature>
<feature type="compositionally biased region" description="Low complexity" evidence="2">
    <location>
        <begin position="211"/>
        <end position="220"/>
    </location>
</feature>
<dbReference type="InterPro" id="IPR011047">
    <property type="entry name" value="Quinoprotein_ADH-like_sf"/>
</dbReference>
<feature type="compositionally biased region" description="Low complexity" evidence="2">
    <location>
        <begin position="1563"/>
        <end position="1583"/>
    </location>
</feature>
<evidence type="ECO:0000256" key="1">
    <source>
        <dbReference type="ARBA" id="ARBA00022658"/>
    </source>
</evidence>
<proteinExistence type="predicted"/>
<dbReference type="InterPro" id="IPR000219">
    <property type="entry name" value="DH_dom"/>
</dbReference>
<protein>
    <submittedName>
        <fullName evidence="4">Rho guanine nucleotide exchange factor 17</fullName>
    </submittedName>
</protein>
<dbReference type="OMA" id="IRMAWES"/>
<feature type="compositionally biased region" description="Gly residues" evidence="2">
    <location>
        <begin position="20"/>
        <end position="30"/>
    </location>
</feature>
<reference evidence="4 5" key="1">
    <citation type="submission" date="2015-12" db="EMBL/GenBank/DDBJ databases">
        <title>The genome of Folsomia candida.</title>
        <authorList>
            <person name="Faddeeva A."/>
            <person name="Derks M.F."/>
            <person name="Anvar Y."/>
            <person name="Smit S."/>
            <person name="Van Straalen N."/>
            <person name="Roelofs D."/>
        </authorList>
    </citation>
    <scope>NUCLEOTIDE SEQUENCE [LARGE SCALE GENOMIC DNA]</scope>
    <source>
        <strain evidence="4 5">VU population</strain>
        <tissue evidence="4">Whole body</tissue>
    </source>
</reference>
<dbReference type="OrthoDB" id="4066896at2759"/>
<feature type="compositionally biased region" description="Low complexity" evidence="2">
    <location>
        <begin position="503"/>
        <end position="513"/>
    </location>
</feature>
<feature type="region of interest" description="Disordered" evidence="2">
    <location>
        <begin position="608"/>
        <end position="665"/>
    </location>
</feature>
<feature type="compositionally biased region" description="Acidic residues" evidence="2">
    <location>
        <begin position="651"/>
        <end position="665"/>
    </location>
</feature>
<organism evidence="4 5">
    <name type="scientific">Folsomia candida</name>
    <name type="common">Springtail</name>
    <dbReference type="NCBI Taxonomy" id="158441"/>
    <lineage>
        <taxon>Eukaryota</taxon>
        <taxon>Metazoa</taxon>
        <taxon>Ecdysozoa</taxon>
        <taxon>Arthropoda</taxon>
        <taxon>Hexapoda</taxon>
        <taxon>Collembola</taxon>
        <taxon>Entomobryomorpha</taxon>
        <taxon>Isotomoidea</taxon>
        <taxon>Isotomidae</taxon>
        <taxon>Proisotominae</taxon>
        <taxon>Folsomia</taxon>
    </lineage>
</organism>
<dbReference type="GO" id="GO:0030036">
    <property type="term" value="P:actin cytoskeleton organization"/>
    <property type="evidence" value="ECO:0007669"/>
    <property type="project" value="TreeGrafter"/>
</dbReference>
<keyword evidence="1" id="KW-0344">Guanine-nucleotide releasing factor</keyword>
<dbReference type="Pfam" id="PF00621">
    <property type="entry name" value="RhoGEF"/>
    <property type="match status" value="1"/>
</dbReference>
<evidence type="ECO:0000313" key="5">
    <source>
        <dbReference type="Proteomes" id="UP000198287"/>
    </source>
</evidence>
<evidence type="ECO:0000313" key="4">
    <source>
        <dbReference type="EMBL" id="OXA44188.1"/>
    </source>
</evidence>
<feature type="compositionally biased region" description="Low complexity" evidence="2">
    <location>
        <begin position="380"/>
        <end position="391"/>
    </location>
</feature>
<feature type="domain" description="DH" evidence="3">
    <location>
        <begin position="709"/>
        <end position="892"/>
    </location>
</feature>
<feature type="compositionally biased region" description="Low complexity" evidence="2">
    <location>
        <begin position="31"/>
        <end position="41"/>
    </location>
</feature>
<dbReference type="InterPro" id="IPR035899">
    <property type="entry name" value="DBL_dom_sf"/>
</dbReference>
<comment type="caution">
    <text evidence="4">The sequence shown here is derived from an EMBL/GenBank/DDBJ whole genome shotgun (WGS) entry which is preliminary data.</text>
</comment>
<accession>A0A226DGV7</accession>
<feature type="region of interest" description="Disordered" evidence="2">
    <location>
        <begin position="1"/>
        <end position="112"/>
    </location>
</feature>
<name>A0A226DGV7_FOLCA</name>
<feature type="compositionally biased region" description="Low complexity" evidence="2">
    <location>
        <begin position="1599"/>
        <end position="1630"/>
    </location>
</feature>
<feature type="region of interest" description="Disordered" evidence="2">
    <location>
        <begin position="1541"/>
        <end position="1690"/>
    </location>
</feature>
<feature type="region of interest" description="Disordered" evidence="2">
    <location>
        <begin position="1461"/>
        <end position="1490"/>
    </location>
</feature>
<dbReference type="Gene3D" id="1.20.900.10">
    <property type="entry name" value="Dbl homology (DH) domain"/>
    <property type="match status" value="1"/>
</dbReference>
<dbReference type="SMART" id="SM00325">
    <property type="entry name" value="RhoGEF"/>
    <property type="match status" value="1"/>
</dbReference>
<feature type="compositionally biased region" description="Low complexity" evidence="2">
    <location>
        <begin position="955"/>
        <end position="968"/>
    </location>
</feature>
<gene>
    <name evidence="4" type="ORF">Fcan01_21097</name>
</gene>
<dbReference type="SUPFAM" id="SSF50998">
    <property type="entry name" value="Quinoprotein alcohol dehydrogenase-like"/>
    <property type="match status" value="1"/>
</dbReference>
<dbReference type="PANTHER" id="PTHR12877">
    <property type="entry name" value="RHO GUANINE NUCLEOTIDE EXCHANGE FACTOR"/>
    <property type="match status" value="1"/>
</dbReference>
<dbReference type="CDD" id="cd00160">
    <property type="entry name" value="RhoGEF"/>
    <property type="match status" value="1"/>
</dbReference>
<dbReference type="Pfam" id="PF19056">
    <property type="entry name" value="WD40_2"/>
    <property type="match status" value="1"/>
</dbReference>
<dbReference type="SUPFAM" id="SSF48065">
    <property type="entry name" value="DBL homology domain (DH-domain)"/>
    <property type="match status" value="1"/>
</dbReference>
<feature type="compositionally biased region" description="Gly residues" evidence="2">
    <location>
        <begin position="1541"/>
        <end position="1550"/>
    </location>
</feature>
<feature type="compositionally biased region" description="Polar residues" evidence="2">
    <location>
        <begin position="392"/>
        <end position="401"/>
    </location>
</feature>
<sequence>MMGDVESSTTRDQDDQGNSGRSGSGSGGGSPEDNSSTDSSSVGGGASGDLQRQGTVIQRSKKMGDEIPASSSSPPPPPQIVNNSNHNHDEDGGTGGGGGGEEDESSLADSRIVPFRSASFSQVDTTLEGNYFTLPARSPNNITLKPSAFCLLPPAPATLPRTTKPTTTATTTPQNRVQFQVGDPTYVDPAVEELNVTRPQQVESPDEKTMDMTTTTPTSDNDPDEEKGHVRGGTTPAKAKIAFKMGHLNPKLTPLDLSGGAGGPADEEIIDSTAQQQQDLLVRQSSGQSDGSEGGLSDPCASPPVPITADSAPYTTTTTTTTGATTTTSSAATTTTTSPRTALLFRSSGGLSSPPPMGPSFYNYRYNYPRSTTSPPPPSSDSTCSSPVSRTNSIGSSSTPSPRRYYKRPLRGPYGEMLEAEMNRVSASSMRNKSLARDLDGGLSDFCRESRSSSPPPNVTSTATPSSADHHHHHHPTDGNLLLIGTSPKLGNSLHELRTSWASSSSSSPSSSSGIVSNAPNKHNTNPRTRKVSAMSSMTTTGSSVETVGGVLHQRTASSPSQLLSSPPPPRPSRPLSFWRSCAVSSTTKNFTSSSPPLLCLFWSGGKESTGNIRKPKSSPPPPPPPSQSSGGGVHRMDESGRPHPNHHYDDDEDEDDDDDDEDDEEVLVVVTTEVDIDMVTEAESGQHEGGGQHEGEGTWIEALLDSSPRGHVLAELVETERSYVESLGNLVNNYMTPLKLVDYIEASLVDEIFFQIPDILKHHKRYLAELERRVTDDTQSVGDVLLDMFRDTSLLDCYSLFVNNWKNAKGSLKMAVASKPPLGRFLEAKARSHRGKLSIDSLLIMPIQRIPRYELLVKELLKHTDPTHDDHSRLILVLEKIKKFAVHIDCASVDSSDNRDLEIEGWTSGLGHLVSVTLVTLLTPSNVRKERALFLFADSILLASIKRKSSTMRKTSSNQFFQSQGSSSQGGQGSIISGPGGSLDGCKFKLLLKLGLLDVQQRTNSDQGGNSDEFHHHHHHHFQDIEDMKTLQKMMDLATLLRCPHAPLDDLLTSMSAGLNRSYTYNGDNNGGDVVELEVREVSGGSGGGGNSGDASPEVLKIMFGSCERKSAWLESFADTVAKFIRYGFGRLPHMNFVGALPIRKTRAGLQLSCAAPVWLWLHSREQRVDVWVANSDGYVGQICILTLHPEPAITSCNGVCNSRITCILAVPPLGYDANTPPNFHDSSEDDGVAGYSGRSRGRSSSSEHWSVWLGTEDSNLQIYDCSDSVRVKKSKHKVPLKAALLCMAYYDSRVFVSLGNGEVAIYSRNAQGRGWIVEPNWMTIGSVMSPVTKMTTTSTCLWCVTSSQVKLYSSSGDCGMLELVQTLPISGVVTLAATEEMVWIATASSVIRCYSTPNFELISHVDVGPEVAKILSGCDDIIRQHKSACLRVTALLVAPDNTLWIGTSAGVILTLASGSSSSSPPISPGAGGGGGGSGSPRRCTPLPHGHTGQVRFLTSCTSRDSTTVVISGGDGFEEFRPPGYPILCSTGTMSGGTLVGSSGGGGGNVMSSTTGSGGLSREGSYSMSSSSMSSASSSSTAGGSGSGGGGGGGGVGLTSSNSLDNSTTTTSTNTAITPTTAATTPTAGGSSGGGNSSGANSDTKSSAGGGGSSSVGDLSGREDSTNHLLIWKTPSKPSTTTSTGSSSS</sequence>
<dbReference type="PROSITE" id="PS50010">
    <property type="entry name" value="DH_2"/>
    <property type="match status" value="1"/>
</dbReference>
<feature type="compositionally biased region" description="Low complexity" evidence="2">
    <location>
        <begin position="1674"/>
        <end position="1690"/>
    </location>
</feature>
<feature type="compositionally biased region" description="Gly residues" evidence="2">
    <location>
        <begin position="1584"/>
        <end position="1598"/>
    </location>
</feature>
<evidence type="ECO:0000259" key="3">
    <source>
        <dbReference type="PROSITE" id="PS50010"/>
    </source>
</evidence>
<feature type="compositionally biased region" description="Polar residues" evidence="2">
    <location>
        <begin position="514"/>
        <end position="527"/>
    </location>
</feature>
<feature type="compositionally biased region" description="Pro residues" evidence="2">
    <location>
        <begin position="618"/>
        <end position="627"/>
    </location>
</feature>
<feature type="region of interest" description="Disordered" evidence="2">
    <location>
        <begin position="197"/>
        <end position="233"/>
    </location>
</feature>
<feature type="compositionally biased region" description="Low complexity" evidence="2">
    <location>
        <begin position="308"/>
        <end position="352"/>
    </location>
</feature>
<dbReference type="GO" id="GO:0005085">
    <property type="term" value="F:guanyl-nucleotide exchange factor activity"/>
    <property type="evidence" value="ECO:0007669"/>
    <property type="project" value="UniProtKB-KW"/>
</dbReference>
<dbReference type="FunFam" id="1.20.900.10:FF:000003">
    <property type="entry name" value="Rho guanine nucleotide exchange factor 10 like"/>
    <property type="match status" value="1"/>
</dbReference>
<dbReference type="PANTHER" id="PTHR12877:SF15">
    <property type="entry name" value="RHO GUANINE NUCLEOTIDE EXCHANGE FACTOR 17"/>
    <property type="match status" value="1"/>
</dbReference>
<dbReference type="EMBL" id="LNIX01000020">
    <property type="protein sequence ID" value="OXA44188.1"/>
    <property type="molecule type" value="Genomic_DNA"/>
</dbReference>
<feature type="compositionally biased region" description="Low complexity" evidence="2">
    <location>
        <begin position="1639"/>
        <end position="1648"/>
    </location>
</feature>
<dbReference type="GO" id="GO:0005737">
    <property type="term" value="C:cytoplasm"/>
    <property type="evidence" value="ECO:0007669"/>
    <property type="project" value="UniProtKB-ARBA"/>
</dbReference>
<dbReference type="GO" id="GO:0051496">
    <property type="term" value="P:positive regulation of stress fiber assembly"/>
    <property type="evidence" value="ECO:0007669"/>
    <property type="project" value="UniProtKB-ARBA"/>
</dbReference>
<feature type="region of interest" description="Disordered" evidence="2">
    <location>
        <begin position="955"/>
        <end position="977"/>
    </location>
</feature>
<feature type="compositionally biased region" description="Low complexity" evidence="2">
    <location>
        <begin position="284"/>
        <end position="298"/>
    </location>
</feature>
<dbReference type="Proteomes" id="UP000198287">
    <property type="component" value="Unassembled WGS sequence"/>
</dbReference>
<feature type="compositionally biased region" description="Basic and acidic residues" evidence="2">
    <location>
        <begin position="435"/>
        <end position="451"/>
    </location>
</feature>
<feature type="compositionally biased region" description="Basic and acidic residues" evidence="2">
    <location>
        <begin position="635"/>
        <end position="650"/>
    </location>
</feature>
<dbReference type="InterPro" id="IPR039919">
    <property type="entry name" value="ARHGEF10/ARHGEF17"/>
</dbReference>
<evidence type="ECO:0000256" key="2">
    <source>
        <dbReference type="SAM" id="MobiDB-lite"/>
    </source>
</evidence>
<feature type="region of interest" description="Disordered" evidence="2">
    <location>
        <begin position="274"/>
        <end position="575"/>
    </location>
</feature>
<keyword evidence="5" id="KW-1185">Reference proteome</keyword>
<feature type="compositionally biased region" description="Low complexity" evidence="2">
    <location>
        <begin position="1238"/>
        <end position="1247"/>
    </location>
</feature>
<feature type="region of interest" description="Disordered" evidence="2">
    <location>
        <begin position="1221"/>
        <end position="1247"/>
    </location>
</feature>
<feature type="compositionally biased region" description="Low complexity" evidence="2">
    <location>
        <begin position="532"/>
        <end position="551"/>
    </location>
</feature>